<keyword evidence="1" id="KW-1133">Transmembrane helix</keyword>
<proteinExistence type="predicted"/>
<sequence>MAIEAPYSKYSKNSFKIGIVLFVAMAIIFAYDGYLSKYEWSLRRSFYEEHVKDGKPDFDMVFNQKSPFVFVGLAAVTTVWFWARKNKKLLADENELIISDKKRISYDSIQQIDKTYYEKKGFFVITYKDKGGKEVRRKLNDRTYDNLAAILEHLVAKIS</sequence>
<dbReference type="EMBL" id="BARS01045477">
    <property type="protein sequence ID" value="GAG33188.1"/>
    <property type="molecule type" value="Genomic_DNA"/>
</dbReference>
<evidence type="ECO:0000313" key="2">
    <source>
        <dbReference type="EMBL" id="GAG33188.1"/>
    </source>
</evidence>
<evidence type="ECO:0000256" key="1">
    <source>
        <dbReference type="SAM" id="Phobius"/>
    </source>
</evidence>
<protein>
    <recommendedName>
        <fullName evidence="3">DUF5673 domain-containing protein</fullName>
    </recommendedName>
</protein>
<feature type="transmembrane region" description="Helical" evidence="1">
    <location>
        <begin position="15"/>
        <end position="34"/>
    </location>
</feature>
<organism evidence="2">
    <name type="scientific">marine sediment metagenome</name>
    <dbReference type="NCBI Taxonomy" id="412755"/>
    <lineage>
        <taxon>unclassified sequences</taxon>
        <taxon>metagenomes</taxon>
        <taxon>ecological metagenomes</taxon>
    </lineage>
</organism>
<keyword evidence="1" id="KW-0812">Transmembrane</keyword>
<gene>
    <name evidence="2" type="ORF">S01H1_68572</name>
</gene>
<keyword evidence="1" id="KW-0472">Membrane</keyword>
<evidence type="ECO:0008006" key="3">
    <source>
        <dbReference type="Google" id="ProtNLM"/>
    </source>
</evidence>
<feature type="transmembrane region" description="Helical" evidence="1">
    <location>
        <begin position="66"/>
        <end position="83"/>
    </location>
</feature>
<accession>X0X940</accession>
<reference evidence="2" key="1">
    <citation type="journal article" date="2014" name="Front. Microbiol.">
        <title>High frequency of phylogenetically diverse reductive dehalogenase-homologous genes in deep subseafloor sedimentary metagenomes.</title>
        <authorList>
            <person name="Kawai M."/>
            <person name="Futagami T."/>
            <person name="Toyoda A."/>
            <person name="Takaki Y."/>
            <person name="Nishi S."/>
            <person name="Hori S."/>
            <person name="Arai W."/>
            <person name="Tsubouchi T."/>
            <person name="Morono Y."/>
            <person name="Uchiyama I."/>
            <person name="Ito T."/>
            <person name="Fujiyama A."/>
            <person name="Inagaki F."/>
            <person name="Takami H."/>
        </authorList>
    </citation>
    <scope>NUCLEOTIDE SEQUENCE</scope>
    <source>
        <strain evidence="2">Expedition CK06-06</strain>
    </source>
</reference>
<comment type="caution">
    <text evidence="2">The sequence shown here is derived from an EMBL/GenBank/DDBJ whole genome shotgun (WGS) entry which is preliminary data.</text>
</comment>
<name>X0X940_9ZZZZ</name>
<dbReference type="AlphaFoldDB" id="X0X940"/>